<reference evidence="1 2" key="1">
    <citation type="submission" date="2022-05" db="EMBL/GenBank/DDBJ databases">
        <authorList>
            <person name="Park J.-S."/>
        </authorList>
    </citation>
    <scope>NUCLEOTIDE SEQUENCE [LARGE SCALE GENOMIC DNA]</scope>
    <source>
        <strain evidence="1 2">2012CJ34-2</strain>
    </source>
</reference>
<proteinExistence type="predicted"/>
<accession>A0ABT0PG69</accession>
<organism evidence="1 2">
    <name type="scientific">Parendozoicomonas callyspongiae</name>
    <dbReference type="NCBI Taxonomy" id="2942213"/>
    <lineage>
        <taxon>Bacteria</taxon>
        <taxon>Pseudomonadati</taxon>
        <taxon>Pseudomonadota</taxon>
        <taxon>Gammaproteobacteria</taxon>
        <taxon>Oceanospirillales</taxon>
        <taxon>Endozoicomonadaceae</taxon>
        <taxon>Parendozoicomonas</taxon>
    </lineage>
</organism>
<protein>
    <submittedName>
        <fullName evidence="1">Uncharacterized protein</fullName>
    </submittedName>
</protein>
<evidence type="ECO:0000313" key="2">
    <source>
        <dbReference type="Proteomes" id="UP001203338"/>
    </source>
</evidence>
<dbReference type="RefSeq" id="WP_249699585.1">
    <property type="nucleotide sequence ID" value="NZ_JAMFLX010000012.1"/>
</dbReference>
<evidence type="ECO:0000313" key="1">
    <source>
        <dbReference type="EMBL" id="MCL6270379.1"/>
    </source>
</evidence>
<comment type="caution">
    <text evidence="1">The sequence shown here is derived from an EMBL/GenBank/DDBJ whole genome shotgun (WGS) entry which is preliminary data.</text>
</comment>
<dbReference type="Proteomes" id="UP001203338">
    <property type="component" value="Unassembled WGS sequence"/>
</dbReference>
<name>A0ABT0PG69_9GAMM</name>
<keyword evidence="2" id="KW-1185">Reference proteome</keyword>
<sequence>MKVLHKILFAVLGAGYLYSGITLAGDLDRYKAIISLVNNGGTPVVVSGCNAVDKDENTCHVFSSGSPLQINPGSTVTIGDASNKEHSSEGYFVFSEAALPDLFHLSYKFDKKLESSSLDVSHTHGNSAVTWVIDDSTCTSSSGDGGIKCCTYKAHKHHLYTEYEYNCVLPVRAQ</sequence>
<gene>
    <name evidence="1" type="ORF">M3P05_10650</name>
</gene>
<dbReference type="EMBL" id="JAMFLX010000012">
    <property type="protein sequence ID" value="MCL6270379.1"/>
    <property type="molecule type" value="Genomic_DNA"/>
</dbReference>